<dbReference type="AlphaFoldDB" id="A0A9W6Y834"/>
<proteinExistence type="predicted"/>
<evidence type="ECO:0000313" key="2">
    <source>
        <dbReference type="Proteomes" id="UP001165121"/>
    </source>
</evidence>
<keyword evidence="2" id="KW-1185">Reference proteome</keyword>
<gene>
    <name evidence="1" type="ORF">Pfra01_002316800</name>
</gene>
<organism evidence="1 2">
    <name type="scientific">Phytophthora fragariaefolia</name>
    <dbReference type="NCBI Taxonomy" id="1490495"/>
    <lineage>
        <taxon>Eukaryota</taxon>
        <taxon>Sar</taxon>
        <taxon>Stramenopiles</taxon>
        <taxon>Oomycota</taxon>
        <taxon>Peronosporomycetes</taxon>
        <taxon>Peronosporales</taxon>
        <taxon>Peronosporaceae</taxon>
        <taxon>Phytophthora</taxon>
    </lineage>
</organism>
<protein>
    <submittedName>
        <fullName evidence="1">Unnamed protein product</fullName>
    </submittedName>
</protein>
<dbReference type="Proteomes" id="UP001165121">
    <property type="component" value="Unassembled WGS sequence"/>
</dbReference>
<sequence length="220" mass="25260">MSLRTRTRQRQPPPEDANMALWDFNIQVKQRMAELGTDVAYNADQTPVFFEYMPKSTITTNGARTVWVRSSGKDKERLTCMLLGDSLGRKYVPYLVIKTKPSTVPSTRADNDKKRHGFGLQLWRKMKPLQARHDVVIFGNDSSTRTIAYLERQMEKHDAAIAAAEPFKMNMPAREDVVEWVAQVWDELAQLAQTQLQMASKLFCRRALKLRLPGTRSTRS</sequence>
<dbReference type="EMBL" id="BSXT01003665">
    <property type="protein sequence ID" value="GMF55161.1"/>
    <property type="molecule type" value="Genomic_DNA"/>
</dbReference>
<reference evidence="1" key="1">
    <citation type="submission" date="2023-04" db="EMBL/GenBank/DDBJ databases">
        <title>Phytophthora fragariaefolia NBRC 109709.</title>
        <authorList>
            <person name="Ichikawa N."/>
            <person name="Sato H."/>
            <person name="Tonouchi N."/>
        </authorList>
    </citation>
    <scope>NUCLEOTIDE SEQUENCE</scope>
    <source>
        <strain evidence="1">NBRC 109709</strain>
    </source>
</reference>
<name>A0A9W6Y834_9STRA</name>
<evidence type="ECO:0000313" key="1">
    <source>
        <dbReference type="EMBL" id="GMF55161.1"/>
    </source>
</evidence>
<dbReference type="OrthoDB" id="109204at2759"/>
<accession>A0A9W6Y834</accession>
<comment type="caution">
    <text evidence="1">The sequence shown here is derived from an EMBL/GenBank/DDBJ whole genome shotgun (WGS) entry which is preliminary data.</text>
</comment>